<dbReference type="Proteomes" id="UP000612680">
    <property type="component" value="Chromosome"/>
</dbReference>
<evidence type="ECO:0000313" key="6">
    <source>
        <dbReference type="EMBL" id="QRQ99822.1"/>
    </source>
</evidence>
<feature type="transmembrane region" description="Helical" evidence="5">
    <location>
        <begin position="72"/>
        <end position="91"/>
    </location>
</feature>
<evidence type="ECO:0000313" key="7">
    <source>
        <dbReference type="Proteomes" id="UP000612680"/>
    </source>
</evidence>
<comment type="subcellular location">
    <subcellularLocation>
        <location evidence="1">Membrane</location>
        <topology evidence="1">Multi-pass membrane protein</topology>
    </subcellularLocation>
</comment>
<feature type="transmembrane region" description="Helical" evidence="5">
    <location>
        <begin position="47"/>
        <end position="65"/>
    </location>
</feature>
<dbReference type="PIRSF" id="PIRSF030066">
    <property type="entry name" value="UCP030066"/>
    <property type="match status" value="1"/>
</dbReference>
<evidence type="ECO:0000256" key="5">
    <source>
        <dbReference type="SAM" id="Phobius"/>
    </source>
</evidence>
<evidence type="ECO:0000256" key="4">
    <source>
        <dbReference type="ARBA" id="ARBA00023136"/>
    </source>
</evidence>
<accession>A0ABX7I3K3</accession>
<name>A0ABX7I3K3_9BACT</name>
<feature type="transmembrane region" description="Helical" evidence="5">
    <location>
        <begin position="7"/>
        <end position="27"/>
    </location>
</feature>
<dbReference type="RefSeq" id="WP_204660584.1">
    <property type="nucleotide sequence ID" value="NZ_CP056775.1"/>
</dbReference>
<keyword evidence="4 5" id="KW-0472">Membrane</keyword>
<dbReference type="InterPro" id="IPR016944">
    <property type="entry name" value="UCP030066"/>
</dbReference>
<keyword evidence="2 5" id="KW-0812">Transmembrane</keyword>
<dbReference type="Pfam" id="PF13564">
    <property type="entry name" value="DoxX_2"/>
    <property type="match status" value="1"/>
</dbReference>
<reference evidence="6 7" key="1">
    <citation type="submission" date="2020-06" db="EMBL/GenBank/DDBJ databases">
        <title>Dyadobacter sandarakinus sp. nov., isolated from the soil of the Arctic Yellow River Station.</title>
        <authorList>
            <person name="Zhang Y."/>
            <person name="Peng F."/>
        </authorList>
    </citation>
    <scope>NUCLEOTIDE SEQUENCE [LARGE SCALE GENOMIC DNA]</scope>
    <source>
        <strain evidence="6 7">Q3-56</strain>
    </source>
</reference>
<protein>
    <submittedName>
        <fullName evidence="6">DoxX family protein</fullName>
    </submittedName>
</protein>
<keyword evidence="3 5" id="KW-1133">Transmembrane helix</keyword>
<sequence length="128" mass="14126">MKAQKIIYSVTTGLVVLGMVMSFFNYFFNPAMKEGYAHIGFPDWFRVELGIAKLLGALALAIPAVPQRVKEWAYAGFFINFLSATFAHYFAGDAAGYLVAPVLMLMLLVASYVAREKLGLYRSGEGII</sequence>
<evidence type="ECO:0000256" key="1">
    <source>
        <dbReference type="ARBA" id="ARBA00004141"/>
    </source>
</evidence>
<dbReference type="InterPro" id="IPR032808">
    <property type="entry name" value="DoxX"/>
</dbReference>
<dbReference type="EMBL" id="CP056775">
    <property type="protein sequence ID" value="QRQ99822.1"/>
    <property type="molecule type" value="Genomic_DNA"/>
</dbReference>
<proteinExistence type="predicted"/>
<evidence type="ECO:0000256" key="2">
    <source>
        <dbReference type="ARBA" id="ARBA00022692"/>
    </source>
</evidence>
<evidence type="ECO:0000256" key="3">
    <source>
        <dbReference type="ARBA" id="ARBA00022989"/>
    </source>
</evidence>
<organism evidence="6 7">
    <name type="scientific">Dyadobacter sandarakinus</name>
    <dbReference type="NCBI Taxonomy" id="2747268"/>
    <lineage>
        <taxon>Bacteria</taxon>
        <taxon>Pseudomonadati</taxon>
        <taxon>Bacteroidota</taxon>
        <taxon>Cytophagia</taxon>
        <taxon>Cytophagales</taxon>
        <taxon>Spirosomataceae</taxon>
        <taxon>Dyadobacter</taxon>
    </lineage>
</organism>
<feature type="transmembrane region" description="Helical" evidence="5">
    <location>
        <begin position="97"/>
        <end position="114"/>
    </location>
</feature>
<gene>
    <name evidence="6" type="ORF">HWI92_02255</name>
</gene>
<keyword evidence="7" id="KW-1185">Reference proteome</keyword>